<evidence type="ECO:0000256" key="5">
    <source>
        <dbReference type="ARBA" id="ARBA00022932"/>
    </source>
</evidence>
<accession>A0A7Y2LX19</accession>
<dbReference type="EC" id="2.7.7.7" evidence="1"/>
<dbReference type="Pfam" id="PF21694">
    <property type="entry name" value="DNA_pol3_delta_C"/>
    <property type="match status" value="1"/>
</dbReference>
<protein>
    <recommendedName>
        <fullName evidence="1">DNA-directed DNA polymerase</fullName>
        <ecNumber evidence="1">2.7.7.7</ecNumber>
    </recommendedName>
</protein>
<dbReference type="Gene3D" id="1.20.272.10">
    <property type="match status" value="1"/>
</dbReference>
<dbReference type="GO" id="GO:0006261">
    <property type="term" value="P:DNA-templated DNA replication"/>
    <property type="evidence" value="ECO:0007669"/>
    <property type="project" value="TreeGrafter"/>
</dbReference>
<keyword evidence="3 10" id="KW-0548">Nucleotidyltransferase</keyword>
<evidence type="ECO:0000256" key="1">
    <source>
        <dbReference type="ARBA" id="ARBA00012417"/>
    </source>
</evidence>
<dbReference type="PANTHER" id="PTHR34388">
    <property type="entry name" value="DNA POLYMERASE III SUBUNIT DELTA"/>
    <property type="match status" value="1"/>
</dbReference>
<dbReference type="AlphaFoldDB" id="A0A7Y2LX19"/>
<dbReference type="InterPro" id="IPR008921">
    <property type="entry name" value="DNA_pol3_clamp-load_cplx_C"/>
</dbReference>
<dbReference type="GO" id="GO:0009360">
    <property type="term" value="C:DNA polymerase III complex"/>
    <property type="evidence" value="ECO:0007669"/>
    <property type="project" value="TreeGrafter"/>
</dbReference>
<dbReference type="Gene3D" id="3.40.50.300">
    <property type="entry name" value="P-loop containing nucleotide triphosphate hydrolases"/>
    <property type="match status" value="1"/>
</dbReference>
<dbReference type="GO" id="GO:0003887">
    <property type="term" value="F:DNA-directed DNA polymerase activity"/>
    <property type="evidence" value="ECO:0007669"/>
    <property type="project" value="UniProtKB-KW"/>
</dbReference>
<dbReference type="SUPFAM" id="SSF48019">
    <property type="entry name" value="post-AAA+ oligomerization domain-like"/>
    <property type="match status" value="1"/>
</dbReference>
<comment type="caution">
    <text evidence="10">The sequence shown here is derived from an EMBL/GenBank/DDBJ whole genome shotgun (WGS) entry which is preliminary data.</text>
</comment>
<feature type="domain" description="DNA polymerase III delta subunit-like C-terminal" evidence="9">
    <location>
        <begin position="223"/>
        <end position="338"/>
    </location>
</feature>
<dbReference type="Proteomes" id="UP000543598">
    <property type="component" value="Unassembled WGS sequence"/>
</dbReference>
<proteinExistence type="inferred from homology"/>
<dbReference type="GO" id="GO:0003677">
    <property type="term" value="F:DNA binding"/>
    <property type="evidence" value="ECO:0007669"/>
    <property type="project" value="InterPro"/>
</dbReference>
<comment type="similarity">
    <text evidence="6">Belongs to the DNA polymerase HolA subunit family.</text>
</comment>
<evidence type="ECO:0000259" key="9">
    <source>
        <dbReference type="Pfam" id="PF21694"/>
    </source>
</evidence>
<evidence type="ECO:0000256" key="2">
    <source>
        <dbReference type="ARBA" id="ARBA00022679"/>
    </source>
</evidence>
<gene>
    <name evidence="10" type="primary">holA</name>
    <name evidence="10" type="ORF">HLA99_00755</name>
</gene>
<keyword evidence="11" id="KW-1185">Reference proteome</keyword>
<evidence type="ECO:0000313" key="11">
    <source>
        <dbReference type="Proteomes" id="UP000543598"/>
    </source>
</evidence>
<dbReference type="InterPro" id="IPR048466">
    <property type="entry name" value="DNA_pol3_delta-like_C"/>
</dbReference>
<organism evidence="10 11">
    <name type="scientific">Microbacterium ulmi</name>
    <dbReference type="NCBI Taxonomy" id="179095"/>
    <lineage>
        <taxon>Bacteria</taxon>
        <taxon>Bacillati</taxon>
        <taxon>Actinomycetota</taxon>
        <taxon>Actinomycetes</taxon>
        <taxon>Micrococcales</taxon>
        <taxon>Microbacteriaceae</taxon>
        <taxon>Microbacterium</taxon>
    </lineage>
</organism>
<evidence type="ECO:0000256" key="6">
    <source>
        <dbReference type="ARBA" id="ARBA00034754"/>
    </source>
</evidence>
<evidence type="ECO:0000256" key="7">
    <source>
        <dbReference type="ARBA" id="ARBA00049244"/>
    </source>
</evidence>
<dbReference type="InterPro" id="IPR027417">
    <property type="entry name" value="P-loop_NTPase"/>
</dbReference>
<evidence type="ECO:0000313" key="10">
    <source>
        <dbReference type="EMBL" id="NNH02401.1"/>
    </source>
</evidence>
<feature type="region of interest" description="Disordered" evidence="8">
    <location>
        <begin position="1"/>
        <end position="21"/>
    </location>
</feature>
<evidence type="ECO:0000256" key="4">
    <source>
        <dbReference type="ARBA" id="ARBA00022705"/>
    </source>
</evidence>
<evidence type="ECO:0000256" key="3">
    <source>
        <dbReference type="ARBA" id="ARBA00022695"/>
    </source>
</evidence>
<dbReference type="EMBL" id="JABEMB010000001">
    <property type="protein sequence ID" value="NNH02401.1"/>
    <property type="molecule type" value="Genomic_DNA"/>
</dbReference>
<feature type="compositionally biased region" description="Low complexity" evidence="8">
    <location>
        <begin position="1"/>
        <end position="19"/>
    </location>
</feature>
<keyword evidence="4" id="KW-0235">DNA replication</keyword>
<sequence>MAGSARRAPARGSASARSAIRQLSWRDPQPAPIVLVSGPEDVCAERATASLREYLRAEDPSLEVSDLRADDYVQGSLLAVTSPSLFGEPRLVRVTGVEKCSDAFLAEALAYLEAPQDGATVVLRHTSATVRGKKLLDAVRAGTGGGVEIPCLAVKRDSDRFDFAAGEFQAAKKRIAPAALRALVSAFADDLTELAAACQQLIADVPGDITEQVVERYYGGRVETSAFTVADTAIAGRYGDALISLRHALASGADPVPLVAAIASKLRTMARVAGSGREPSAALAARLGLKDWQVDRARRDLSGWNETTLGMAIQAAARADAEVKGASRDPVFALERLVTVISTRAPFSASGS</sequence>
<keyword evidence="5" id="KW-0239">DNA-directed DNA polymerase</keyword>
<reference evidence="10 11" key="1">
    <citation type="submission" date="2020-05" db="EMBL/GenBank/DDBJ databases">
        <title>MicrobeNet Type strains.</title>
        <authorList>
            <person name="Nicholson A.C."/>
        </authorList>
    </citation>
    <scope>NUCLEOTIDE SEQUENCE [LARGE SCALE GENOMIC DNA]</scope>
    <source>
        <strain evidence="10 11">JCM 14282</strain>
    </source>
</reference>
<keyword evidence="2 10" id="KW-0808">Transferase</keyword>
<dbReference type="InterPro" id="IPR005790">
    <property type="entry name" value="DNA_polIII_delta"/>
</dbReference>
<comment type="catalytic activity">
    <reaction evidence="7">
        <text>DNA(n) + a 2'-deoxyribonucleoside 5'-triphosphate = DNA(n+1) + diphosphate</text>
        <dbReference type="Rhea" id="RHEA:22508"/>
        <dbReference type="Rhea" id="RHEA-COMP:17339"/>
        <dbReference type="Rhea" id="RHEA-COMP:17340"/>
        <dbReference type="ChEBI" id="CHEBI:33019"/>
        <dbReference type="ChEBI" id="CHEBI:61560"/>
        <dbReference type="ChEBI" id="CHEBI:173112"/>
        <dbReference type="EC" id="2.7.7.7"/>
    </reaction>
</comment>
<name>A0A7Y2LX19_9MICO</name>
<dbReference type="RefSeq" id="WP_167040783.1">
    <property type="nucleotide sequence ID" value="NZ_BAAANA010000003.1"/>
</dbReference>
<dbReference type="PANTHER" id="PTHR34388:SF1">
    <property type="entry name" value="DNA POLYMERASE III SUBUNIT DELTA"/>
    <property type="match status" value="1"/>
</dbReference>
<dbReference type="NCBIfam" id="TIGR01128">
    <property type="entry name" value="holA"/>
    <property type="match status" value="1"/>
</dbReference>
<evidence type="ECO:0000256" key="8">
    <source>
        <dbReference type="SAM" id="MobiDB-lite"/>
    </source>
</evidence>